<gene>
    <name evidence="2" type="ORF">ETAA8_29970</name>
</gene>
<dbReference type="Pfam" id="PF06182">
    <property type="entry name" value="ABC2_membrane_6"/>
    <property type="match status" value="1"/>
</dbReference>
<evidence type="ECO:0000313" key="2">
    <source>
        <dbReference type="EMBL" id="QDU27906.1"/>
    </source>
</evidence>
<dbReference type="InterPro" id="IPR010390">
    <property type="entry name" value="ABC-2_transporter-like"/>
</dbReference>
<protein>
    <recommendedName>
        <fullName evidence="4">ABC transporter permease</fullName>
    </recommendedName>
</protein>
<name>A0A517YCD7_9BACT</name>
<feature type="transmembrane region" description="Helical" evidence="1">
    <location>
        <begin position="229"/>
        <end position="250"/>
    </location>
</feature>
<dbReference type="OrthoDB" id="3818833at2"/>
<feature type="transmembrane region" description="Helical" evidence="1">
    <location>
        <begin position="132"/>
        <end position="150"/>
    </location>
</feature>
<keyword evidence="1" id="KW-0812">Transmembrane</keyword>
<dbReference type="Proteomes" id="UP000315017">
    <property type="component" value="Chromosome"/>
</dbReference>
<feature type="transmembrane region" description="Helical" evidence="1">
    <location>
        <begin position="262"/>
        <end position="281"/>
    </location>
</feature>
<dbReference type="RefSeq" id="WP_145089299.1">
    <property type="nucleotide sequence ID" value="NZ_CP036274.1"/>
</dbReference>
<dbReference type="PANTHER" id="PTHR36833">
    <property type="entry name" value="SLR0610 PROTEIN-RELATED"/>
    <property type="match status" value="1"/>
</dbReference>
<organism evidence="2 3">
    <name type="scientific">Anatilimnocola aggregata</name>
    <dbReference type="NCBI Taxonomy" id="2528021"/>
    <lineage>
        <taxon>Bacteria</taxon>
        <taxon>Pseudomonadati</taxon>
        <taxon>Planctomycetota</taxon>
        <taxon>Planctomycetia</taxon>
        <taxon>Pirellulales</taxon>
        <taxon>Pirellulaceae</taxon>
        <taxon>Anatilimnocola</taxon>
    </lineage>
</organism>
<evidence type="ECO:0008006" key="4">
    <source>
        <dbReference type="Google" id="ProtNLM"/>
    </source>
</evidence>
<sequence length="293" mass="33802">MDSNPNLLAPAIASKHPSYWQVFLTFARNSLIRAMMFRANFLIECVTSVTWMAMNLGFYLLIFRYTAEISGWNQYEFFAFLSTTMIVNSLVQSFFMPNCEELSELIRTGGLDFALLKPIDTQFLISLRKIEWAGLSNFVAGLLLLGFSLWRLTQQPDSPLVFNPLWLLVYAYYVVCGVAIMYSVMISLAATSIWLGQNRSLYDFWFYITNFSRYPMEIYDGFWGQPLRWIFTFALPILLVVNVPARVIAWPVAADFRSTMQLALYCQIATIVCLVFSRWLFQQALRGYRSASS</sequence>
<proteinExistence type="predicted"/>
<accession>A0A517YCD7</accession>
<dbReference type="AlphaFoldDB" id="A0A517YCD7"/>
<dbReference type="PANTHER" id="PTHR36833:SF2">
    <property type="entry name" value="SLR0610 PROTEIN"/>
    <property type="match status" value="1"/>
</dbReference>
<reference evidence="2 3" key="1">
    <citation type="submission" date="2019-02" db="EMBL/GenBank/DDBJ databases">
        <title>Deep-cultivation of Planctomycetes and their phenomic and genomic characterization uncovers novel biology.</title>
        <authorList>
            <person name="Wiegand S."/>
            <person name="Jogler M."/>
            <person name="Boedeker C."/>
            <person name="Pinto D."/>
            <person name="Vollmers J."/>
            <person name="Rivas-Marin E."/>
            <person name="Kohn T."/>
            <person name="Peeters S.H."/>
            <person name="Heuer A."/>
            <person name="Rast P."/>
            <person name="Oberbeckmann S."/>
            <person name="Bunk B."/>
            <person name="Jeske O."/>
            <person name="Meyerdierks A."/>
            <person name="Storesund J.E."/>
            <person name="Kallscheuer N."/>
            <person name="Luecker S."/>
            <person name="Lage O.M."/>
            <person name="Pohl T."/>
            <person name="Merkel B.J."/>
            <person name="Hornburger P."/>
            <person name="Mueller R.-W."/>
            <person name="Bruemmer F."/>
            <person name="Labrenz M."/>
            <person name="Spormann A.M."/>
            <person name="Op den Camp H."/>
            <person name="Overmann J."/>
            <person name="Amann R."/>
            <person name="Jetten M.S.M."/>
            <person name="Mascher T."/>
            <person name="Medema M.H."/>
            <person name="Devos D.P."/>
            <person name="Kaster A.-K."/>
            <person name="Ovreas L."/>
            <person name="Rohde M."/>
            <person name="Galperin M.Y."/>
            <person name="Jogler C."/>
        </authorList>
    </citation>
    <scope>NUCLEOTIDE SEQUENCE [LARGE SCALE GENOMIC DNA]</scope>
    <source>
        <strain evidence="2 3">ETA_A8</strain>
    </source>
</reference>
<dbReference type="EMBL" id="CP036274">
    <property type="protein sequence ID" value="QDU27906.1"/>
    <property type="molecule type" value="Genomic_DNA"/>
</dbReference>
<feature type="transmembrane region" description="Helical" evidence="1">
    <location>
        <begin position="170"/>
        <end position="195"/>
    </location>
</feature>
<dbReference type="KEGG" id="aagg:ETAA8_29970"/>
<feature type="transmembrane region" description="Helical" evidence="1">
    <location>
        <begin position="41"/>
        <end position="65"/>
    </location>
</feature>
<keyword evidence="1" id="KW-0472">Membrane</keyword>
<keyword evidence="3" id="KW-1185">Reference proteome</keyword>
<keyword evidence="1" id="KW-1133">Transmembrane helix</keyword>
<evidence type="ECO:0000256" key="1">
    <source>
        <dbReference type="SAM" id="Phobius"/>
    </source>
</evidence>
<evidence type="ECO:0000313" key="3">
    <source>
        <dbReference type="Proteomes" id="UP000315017"/>
    </source>
</evidence>